<evidence type="ECO:0000256" key="2">
    <source>
        <dbReference type="PROSITE-ProRule" id="PRU00267"/>
    </source>
</evidence>
<dbReference type="InParanoid" id="K1WDY0"/>
<dbReference type="eggNOG" id="ENOG502RSB2">
    <property type="taxonomic scope" value="Eukaryota"/>
</dbReference>
<evidence type="ECO:0000256" key="3">
    <source>
        <dbReference type="SAM" id="Coils"/>
    </source>
</evidence>
<dbReference type="PROSITE" id="PS50118">
    <property type="entry name" value="HMG_BOX_2"/>
    <property type="match status" value="1"/>
</dbReference>
<sequence>MRRGPGSGKSGLQTPLLHHPAAWPAKNLLHSVNRHLSYPIPALSFRSLFWSHSFPHVAVRAPRRVGNHVILCQSYDASRPRCSLILISIVLNSRLLSSLLGAVIKSSPYTLFFQDYFSKNRSNYLDPENGRLKITDLARDCGKAWGDLPYGEVQTYTEASKKDRAAAQAAYEKWYTSLTPEQLRAAQADRKRPILTPGGKEAFKRRLDDAPGNPGRPIGPFFLFLRDMTPKIAQEAQAKTLVQDGVSDGKPRMELRRYIGKRAGELWNELTDAQKEEYKKKNREMREKYDAWKKEYEEKK</sequence>
<feature type="domain" description="HMG box" evidence="4">
    <location>
        <begin position="214"/>
        <end position="297"/>
    </location>
</feature>
<dbReference type="InterPro" id="IPR009071">
    <property type="entry name" value="HMG_box_dom"/>
</dbReference>
<keyword evidence="3" id="KW-0175">Coiled coil</keyword>
<evidence type="ECO:0000313" key="6">
    <source>
        <dbReference type="Proteomes" id="UP000006757"/>
    </source>
</evidence>
<dbReference type="Gene3D" id="1.10.30.10">
    <property type="entry name" value="High mobility group box domain"/>
    <property type="match status" value="2"/>
</dbReference>
<dbReference type="EMBL" id="AMBO01000361">
    <property type="protein sequence ID" value="EKC99808.1"/>
    <property type="molecule type" value="Genomic_DNA"/>
</dbReference>
<name>K1WDY0_TRIAC</name>
<dbReference type="InterPro" id="IPR050342">
    <property type="entry name" value="HMGB"/>
</dbReference>
<dbReference type="GO" id="GO:0003677">
    <property type="term" value="F:DNA binding"/>
    <property type="evidence" value="ECO:0007669"/>
    <property type="project" value="UniProtKB-UniRule"/>
</dbReference>
<evidence type="ECO:0000259" key="4">
    <source>
        <dbReference type="PROSITE" id="PS50118"/>
    </source>
</evidence>
<feature type="coiled-coil region" evidence="3">
    <location>
        <begin position="268"/>
        <end position="295"/>
    </location>
</feature>
<dbReference type="InterPro" id="IPR036910">
    <property type="entry name" value="HMG_box_dom_sf"/>
</dbReference>
<evidence type="ECO:0000256" key="1">
    <source>
        <dbReference type="ARBA" id="ARBA00023125"/>
    </source>
</evidence>
<evidence type="ECO:0000313" key="5">
    <source>
        <dbReference type="EMBL" id="EKC99808.1"/>
    </source>
</evidence>
<dbReference type="SMART" id="SM00398">
    <property type="entry name" value="HMG"/>
    <property type="match status" value="2"/>
</dbReference>
<comment type="caution">
    <text evidence="5">The sequence shown here is derived from an EMBL/GenBank/DDBJ whole genome shotgun (WGS) entry which is preliminary data.</text>
</comment>
<keyword evidence="1 2" id="KW-0238">DNA-binding</keyword>
<reference evidence="5 6" key="1">
    <citation type="journal article" date="2012" name="Eukaryot. Cell">
        <title>Genome sequence of the Trichosporon asahii environmental strain CBS 8904.</title>
        <authorList>
            <person name="Yang R.Y."/>
            <person name="Li H.T."/>
            <person name="Zhu H."/>
            <person name="Zhou G.P."/>
            <person name="Wang M."/>
            <person name="Wang L."/>
        </authorList>
    </citation>
    <scope>NUCLEOTIDE SEQUENCE [LARGE SCALE GENOMIC DNA]</scope>
    <source>
        <strain evidence="5 6">CBS 8904</strain>
    </source>
</reference>
<dbReference type="CDD" id="cd00084">
    <property type="entry name" value="HMG-box_SF"/>
    <property type="match status" value="1"/>
</dbReference>
<accession>K1WDY0</accession>
<dbReference type="AlphaFoldDB" id="K1WDY0"/>
<feature type="DNA-binding region" description="HMG box" evidence="2">
    <location>
        <begin position="214"/>
        <end position="297"/>
    </location>
</feature>
<proteinExistence type="predicted"/>
<keyword evidence="2" id="KW-0539">Nucleus</keyword>
<dbReference type="Pfam" id="PF00505">
    <property type="entry name" value="HMG_box"/>
    <property type="match status" value="2"/>
</dbReference>
<dbReference type="PANTHER" id="PTHR48112">
    <property type="entry name" value="HIGH MOBILITY GROUP PROTEIN DSP1"/>
    <property type="match status" value="1"/>
</dbReference>
<dbReference type="Proteomes" id="UP000006757">
    <property type="component" value="Unassembled WGS sequence"/>
</dbReference>
<dbReference type="OrthoDB" id="5550281at2759"/>
<protein>
    <recommendedName>
        <fullName evidence="4">HMG box domain-containing protein</fullName>
    </recommendedName>
</protein>
<dbReference type="SUPFAM" id="SSF47095">
    <property type="entry name" value="HMG-box"/>
    <property type="match status" value="2"/>
</dbReference>
<dbReference type="STRING" id="1220162.K1WDY0"/>
<dbReference type="GO" id="GO:0005634">
    <property type="term" value="C:nucleus"/>
    <property type="evidence" value="ECO:0007669"/>
    <property type="project" value="UniProtKB-UniRule"/>
</dbReference>
<keyword evidence="6" id="KW-1185">Reference proteome</keyword>
<dbReference type="PANTHER" id="PTHR48112:SF22">
    <property type="entry name" value="MITOCHONDRIAL TRANSCRIPTION FACTOR A, ISOFORM B"/>
    <property type="match status" value="1"/>
</dbReference>
<gene>
    <name evidence="5" type="ORF">A1Q2_05887</name>
</gene>
<organism evidence="5 6">
    <name type="scientific">Trichosporon asahii var. asahii (strain CBS 8904)</name>
    <name type="common">Yeast</name>
    <dbReference type="NCBI Taxonomy" id="1220162"/>
    <lineage>
        <taxon>Eukaryota</taxon>
        <taxon>Fungi</taxon>
        <taxon>Dikarya</taxon>
        <taxon>Basidiomycota</taxon>
        <taxon>Agaricomycotina</taxon>
        <taxon>Tremellomycetes</taxon>
        <taxon>Trichosporonales</taxon>
        <taxon>Trichosporonaceae</taxon>
        <taxon>Trichosporon</taxon>
    </lineage>
</organism>
<dbReference type="HOGENOM" id="CLU_080795_0_0_1"/>